<organism evidence="4 5">
    <name type="scientific">Photobacterium leiognathi</name>
    <dbReference type="NCBI Taxonomy" id="553611"/>
    <lineage>
        <taxon>Bacteria</taxon>
        <taxon>Pseudomonadati</taxon>
        <taxon>Pseudomonadota</taxon>
        <taxon>Gammaproteobacteria</taxon>
        <taxon>Vibrionales</taxon>
        <taxon>Vibrionaceae</taxon>
        <taxon>Photobacterium</taxon>
    </lineage>
</organism>
<name>A0A2T3M7Q0_PHOLE</name>
<dbReference type="CDD" id="cd04672">
    <property type="entry name" value="NUDIX_CDP-Chase_like"/>
    <property type="match status" value="1"/>
</dbReference>
<sequence length="205" mass="23704">MNRWLEWVKQLQAISQAGQAYSKDKFDLERFYDIAHISHQMLSSLSDAPLEKIENLFVHESGYPTPKVDLRAGVIRNDKILLVREREDGCWTLPGGWADVCETPSQGVVREVLEESGYVVSSPKLVAIRDRDMHPYRPKYPLHIYKMFFLCDFESGEPAINIEISDIGFFELSKLPKLSESRVLQRDIEVMFEHYNNPNSKIVVD</sequence>
<reference evidence="4 5" key="1">
    <citation type="submission" date="2018-03" db="EMBL/GenBank/DDBJ databases">
        <title>Whole genome sequencing of Histamine producing bacteria.</title>
        <authorList>
            <person name="Butler K."/>
        </authorList>
    </citation>
    <scope>NUCLEOTIDE SEQUENCE [LARGE SCALE GENOMIC DNA]</scope>
    <source>
        <strain evidence="4 5">ATCC 33979</strain>
    </source>
</reference>
<dbReference type="PANTHER" id="PTHR43736">
    <property type="entry name" value="ADP-RIBOSE PYROPHOSPHATASE"/>
    <property type="match status" value="1"/>
</dbReference>
<dbReference type="EMBL" id="PYOJ01000019">
    <property type="protein sequence ID" value="PSV88292.1"/>
    <property type="molecule type" value="Genomic_DNA"/>
</dbReference>
<dbReference type="PROSITE" id="PS00893">
    <property type="entry name" value="NUDIX_BOX"/>
    <property type="match status" value="1"/>
</dbReference>
<comment type="cofactor">
    <cofactor evidence="1">
        <name>Mg(2+)</name>
        <dbReference type="ChEBI" id="CHEBI:18420"/>
    </cofactor>
</comment>
<gene>
    <name evidence="4" type="ORF">CTM89_15135</name>
</gene>
<dbReference type="Pfam" id="PF00293">
    <property type="entry name" value="NUDIX"/>
    <property type="match status" value="1"/>
</dbReference>
<dbReference type="Proteomes" id="UP000240410">
    <property type="component" value="Unassembled WGS sequence"/>
</dbReference>
<evidence type="ECO:0000256" key="2">
    <source>
        <dbReference type="ARBA" id="ARBA00022801"/>
    </source>
</evidence>
<dbReference type="PANTHER" id="PTHR43736:SF1">
    <property type="entry name" value="DIHYDRONEOPTERIN TRIPHOSPHATE DIPHOSPHATASE"/>
    <property type="match status" value="1"/>
</dbReference>
<dbReference type="RefSeq" id="WP_045070314.1">
    <property type="nucleotide sequence ID" value="NZ_JZSL01000025.1"/>
</dbReference>
<comment type="caution">
    <text evidence="4">The sequence shown here is derived from an EMBL/GenBank/DDBJ whole genome shotgun (WGS) entry which is preliminary data.</text>
</comment>
<dbReference type="InterPro" id="IPR000086">
    <property type="entry name" value="NUDIX_hydrolase_dom"/>
</dbReference>
<dbReference type="OrthoDB" id="9804442at2"/>
<dbReference type="InterPro" id="IPR020084">
    <property type="entry name" value="NUDIX_hydrolase_CS"/>
</dbReference>
<keyword evidence="2" id="KW-0378">Hydrolase</keyword>
<dbReference type="InterPro" id="IPR015797">
    <property type="entry name" value="NUDIX_hydrolase-like_dom_sf"/>
</dbReference>
<dbReference type="Gene3D" id="3.90.79.10">
    <property type="entry name" value="Nucleoside Triphosphate Pyrophosphohydrolase"/>
    <property type="match status" value="1"/>
</dbReference>
<dbReference type="Gene3D" id="6.10.250.1120">
    <property type="match status" value="1"/>
</dbReference>
<evidence type="ECO:0000256" key="1">
    <source>
        <dbReference type="ARBA" id="ARBA00001946"/>
    </source>
</evidence>
<dbReference type="GO" id="GO:0016787">
    <property type="term" value="F:hydrolase activity"/>
    <property type="evidence" value="ECO:0007669"/>
    <property type="project" value="UniProtKB-KW"/>
</dbReference>
<dbReference type="AlphaFoldDB" id="A0A2T3M7Q0"/>
<evidence type="ECO:0000313" key="5">
    <source>
        <dbReference type="Proteomes" id="UP000240410"/>
    </source>
</evidence>
<protein>
    <submittedName>
        <fullName evidence="4">NUDIX domain-containing protein</fullName>
    </submittedName>
</protein>
<dbReference type="PROSITE" id="PS51462">
    <property type="entry name" value="NUDIX"/>
    <property type="match status" value="1"/>
</dbReference>
<dbReference type="Pfam" id="PF12535">
    <property type="entry name" value="Nudix_N"/>
    <property type="match status" value="1"/>
</dbReference>
<dbReference type="InterPro" id="IPR059176">
    <property type="entry name" value="UDP-X_N"/>
</dbReference>
<dbReference type="SUPFAM" id="SSF55811">
    <property type="entry name" value="Nudix"/>
    <property type="match status" value="1"/>
</dbReference>
<evidence type="ECO:0000259" key="3">
    <source>
        <dbReference type="PROSITE" id="PS51462"/>
    </source>
</evidence>
<accession>A0A2T3M7Q0</accession>
<evidence type="ECO:0000313" key="4">
    <source>
        <dbReference type="EMBL" id="PSV88292.1"/>
    </source>
</evidence>
<feature type="domain" description="Nudix hydrolase" evidence="3">
    <location>
        <begin position="65"/>
        <end position="192"/>
    </location>
</feature>
<proteinExistence type="predicted"/>